<gene>
    <name evidence="2" type="ORF">GCM10023172_08840</name>
</gene>
<feature type="signal peptide" evidence="1">
    <location>
        <begin position="1"/>
        <end position="21"/>
    </location>
</feature>
<keyword evidence="1" id="KW-0732">Signal</keyword>
<evidence type="ECO:0000313" key="3">
    <source>
        <dbReference type="Proteomes" id="UP001501243"/>
    </source>
</evidence>
<feature type="chain" id="PRO_5046534996" description="DUF3471 domain-containing protein" evidence="1">
    <location>
        <begin position="22"/>
        <end position="147"/>
    </location>
</feature>
<comment type="caution">
    <text evidence="2">The sequence shown here is derived from an EMBL/GenBank/DDBJ whole genome shotgun (WGS) entry which is preliminary data.</text>
</comment>
<accession>A0ABP8Q4J5</accession>
<reference evidence="3" key="1">
    <citation type="journal article" date="2019" name="Int. J. Syst. Evol. Microbiol.">
        <title>The Global Catalogue of Microorganisms (GCM) 10K type strain sequencing project: providing services to taxonomists for standard genome sequencing and annotation.</title>
        <authorList>
            <consortium name="The Broad Institute Genomics Platform"/>
            <consortium name="The Broad Institute Genome Sequencing Center for Infectious Disease"/>
            <person name="Wu L."/>
            <person name="Ma J."/>
        </authorList>
    </citation>
    <scope>NUCLEOTIDE SEQUENCE [LARGE SCALE GENOMIC DNA]</scope>
    <source>
        <strain evidence="3">JCM 17841</strain>
    </source>
</reference>
<organism evidence="2 3">
    <name type="scientific">Hymenobacter ginsengisoli</name>
    <dbReference type="NCBI Taxonomy" id="1051626"/>
    <lineage>
        <taxon>Bacteria</taxon>
        <taxon>Pseudomonadati</taxon>
        <taxon>Bacteroidota</taxon>
        <taxon>Cytophagia</taxon>
        <taxon>Cytophagales</taxon>
        <taxon>Hymenobacteraceae</taxon>
        <taxon>Hymenobacter</taxon>
    </lineage>
</organism>
<protein>
    <recommendedName>
        <fullName evidence="4">DUF3471 domain-containing protein</fullName>
    </recommendedName>
</protein>
<proteinExistence type="predicted"/>
<sequence length="147" mass="16014">MPLLMTRYLLAALLLPSPAPGPPAAFYTTYTYTAYTVYDSTTDEPPTQVPGVGGTLALRADGTYDKRLSLLLGDSGPRFFTQHGKFTTKGDSIVFRFTDLKGSDVQRGTYRYDARTRRLSITLLGYPTGNKGVYELVATSAGPTSKK</sequence>
<dbReference type="EMBL" id="BAABGQ010000005">
    <property type="protein sequence ID" value="GAA4496136.1"/>
    <property type="molecule type" value="Genomic_DNA"/>
</dbReference>
<keyword evidence="3" id="KW-1185">Reference proteome</keyword>
<dbReference type="Proteomes" id="UP001501243">
    <property type="component" value="Unassembled WGS sequence"/>
</dbReference>
<name>A0ABP8Q4J5_9BACT</name>
<evidence type="ECO:0000313" key="2">
    <source>
        <dbReference type="EMBL" id="GAA4496136.1"/>
    </source>
</evidence>
<evidence type="ECO:0008006" key="4">
    <source>
        <dbReference type="Google" id="ProtNLM"/>
    </source>
</evidence>
<evidence type="ECO:0000256" key="1">
    <source>
        <dbReference type="SAM" id="SignalP"/>
    </source>
</evidence>